<feature type="region of interest" description="Disordered" evidence="1">
    <location>
        <begin position="1"/>
        <end position="56"/>
    </location>
</feature>
<name>A0ABV3HYM5_9ACTN</name>
<feature type="compositionally biased region" description="Polar residues" evidence="1">
    <location>
        <begin position="22"/>
        <end position="51"/>
    </location>
</feature>
<organism evidence="2 3">
    <name type="scientific">Streptomyces kurssanovii</name>
    <dbReference type="NCBI Taxonomy" id="67312"/>
    <lineage>
        <taxon>Bacteria</taxon>
        <taxon>Bacillati</taxon>
        <taxon>Actinomycetota</taxon>
        <taxon>Actinomycetes</taxon>
        <taxon>Kitasatosporales</taxon>
        <taxon>Streptomycetaceae</taxon>
        <taxon>Streptomyces</taxon>
    </lineage>
</organism>
<evidence type="ECO:0000313" key="2">
    <source>
        <dbReference type="EMBL" id="MEV4683437.1"/>
    </source>
</evidence>
<dbReference type="EMBL" id="JBFAQK010000032">
    <property type="protein sequence ID" value="MEV4683437.1"/>
    <property type="molecule type" value="Genomic_DNA"/>
</dbReference>
<comment type="caution">
    <text evidence="2">The sequence shown here is derived from an EMBL/GenBank/DDBJ whole genome shotgun (WGS) entry which is preliminary data.</text>
</comment>
<keyword evidence="3" id="KW-1185">Reference proteome</keyword>
<proteinExistence type="predicted"/>
<sequence>MRTPEGGGSAAGVKDGEAAGYMSTTSRVTEQQGTAGETPDQSGYRSRTAQGDTAARRAAEGFKNAAFPWYALDEAFTGPRRLMQVGTAADGTVQHGAIGHGDEPTIRSETAGTEKERFAVVVTVAANPVRRTGDGTGVLEATTVSSAAWLAGSGLLAHTWPEKLDHSLRDDWLDQQTETAFELADDLTGPEWSTLSLPVDGVPTSFHYRESEFGWVLAGTTGAGVHIGAYGRGMSAYGLGFAVVANPAAYVR</sequence>
<accession>A0ABV3HYM5</accession>
<gene>
    <name evidence="2" type="ORF">AB0K36_21940</name>
</gene>
<evidence type="ECO:0000313" key="3">
    <source>
        <dbReference type="Proteomes" id="UP001552521"/>
    </source>
</evidence>
<reference evidence="2 3" key="1">
    <citation type="submission" date="2024-06" db="EMBL/GenBank/DDBJ databases">
        <title>The Natural Products Discovery Center: Release of the First 8490 Sequenced Strains for Exploring Actinobacteria Biosynthetic Diversity.</title>
        <authorList>
            <person name="Kalkreuter E."/>
            <person name="Kautsar S.A."/>
            <person name="Yang D."/>
            <person name="Bader C.D."/>
            <person name="Teijaro C.N."/>
            <person name="Fluegel L."/>
            <person name="Davis C.M."/>
            <person name="Simpson J.R."/>
            <person name="Lauterbach L."/>
            <person name="Steele A.D."/>
            <person name="Gui C."/>
            <person name="Meng S."/>
            <person name="Li G."/>
            <person name="Viehrig K."/>
            <person name="Ye F."/>
            <person name="Su P."/>
            <person name="Kiefer A.F."/>
            <person name="Nichols A."/>
            <person name="Cepeda A.J."/>
            <person name="Yan W."/>
            <person name="Fan B."/>
            <person name="Jiang Y."/>
            <person name="Adhikari A."/>
            <person name="Zheng C.-J."/>
            <person name="Schuster L."/>
            <person name="Cowan T.M."/>
            <person name="Smanski M.J."/>
            <person name="Chevrette M.G."/>
            <person name="De Carvalho L.P.S."/>
            <person name="Shen B."/>
        </authorList>
    </citation>
    <scope>NUCLEOTIDE SEQUENCE [LARGE SCALE GENOMIC DNA]</scope>
    <source>
        <strain evidence="2 3">NPDC049344</strain>
    </source>
</reference>
<dbReference type="Proteomes" id="UP001552521">
    <property type="component" value="Unassembled WGS sequence"/>
</dbReference>
<evidence type="ECO:0000256" key="1">
    <source>
        <dbReference type="SAM" id="MobiDB-lite"/>
    </source>
</evidence>
<protein>
    <submittedName>
        <fullName evidence="2">Uncharacterized protein</fullName>
    </submittedName>
</protein>
<feature type="compositionally biased region" description="Gly residues" evidence="1">
    <location>
        <begin position="1"/>
        <end position="10"/>
    </location>
</feature>